<evidence type="ECO:0000313" key="2">
    <source>
        <dbReference type="Proteomes" id="UP000239936"/>
    </source>
</evidence>
<dbReference type="EMBL" id="PPGH01000037">
    <property type="protein sequence ID" value="PQJ95360.1"/>
    <property type="molecule type" value="Genomic_DNA"/>
</dbReference>
<name>A0A2S7XNQ5_9GAMM</name>
<comment type="caution">
    <text evidence="1">The sequence shown here is derived from an EMBL/GenBank/DDBJ whole genome shotgun (WGS) entry which is preliminary data.</text>
</comment>
<dbReference type="Proteomes" id="UP000239936">
    <property type="component" value="Unassembled WGS sequence"/>
</dbReference>
<dbReference type="OrthoDB" id="7187515at2"/>
<sequence length="168" mass="19174">MTHYQRLHAVSSAIGVWSEQRERALNYLHDDIIHTASTFSKHKSENATPNYSRRVQIALWEDDLEAAHAAIQQGFCEQNLLITAAEKFSSTRPQDAINIYQRIVSSLIGKTKSSAYEEAIKLLRKIATLMTASNQHQALIEYLNALRIQHKAKRNFIVLLDDLISKTR</sequence>
<dbReference type="RefSeq" id="WP_105074401.1">
    <property type="nucleotide sequence ID" value="NZ_PPGH01000037.1"/>
</dbReference>
<proteinExistence type="predicted"/>
<accession>A0A2S7XNQ5</accession>
<organism evidence="1 2">
    <name type="scientific">Chromatium okenii</name>
    <dbReference type="NCBI Taxonomy" id="61644"/>
    <lineage>
        <taxon>Bacteria</taxon>
        <taxon>Pseudomonadati</taxon>
        <taxon>Pseudomonadota</taxon>
        <taxon>Gammaproteobacteria</taxon>
        <taxon>Chromatiales</taxon>
        <taxon>Chromatiaceae</taxon>
        <taxon>Chromatium</taxon>
    </lineage>
</organism>
<evidence type="ECO:0008006" key="3">
    <source>
        <dbReference type="Google" id="ProtNLM"/>
    </source>
</evidence>
<keyword evidence="2" id="KW-1185">Reference proteome</keyword>
<gene>
    <name evidence="1" type="ORF">CXB77_14120</name>
</gene>
<reference evidence="1 2" key="1">
    <citation type="submission" date="2018-01" db="EMBL/GenBank/DDBJ databases">
        <title>The complete genome sequence of Chromatium okenii LaCa, a purple sulfur bacterium with a turbulent life.</title>
        <authorList>
            <person name="Luedin S.M."/>
            <person name="Liechti N."/>
            <person name="Storelli N."/>
            <person name="Danza F."/>
            <person name="Wittwer M."/>
            <person name="Pothier J.F."/>
            <person name="Tonolla M.A."/>
        </authorList>
    </citation>
    <scope>NUCLEOTIDE SEQUENCE [LARGE SCALE GENOMIC DNA]</scope>
    <source>
        <strain evidence="1 2">LaCa</strain>
    </source>
</reference>
<protein>
    <recommendedName>
        <fullName evidence="3">Bacterial transcriptional activator domain-containing protein</fullName>
    </recommendedName>
</protein>
<dbReference type="AlphaFoldDB" id="A0A2S7XNQ5"/>
<evidence type="ECO:0000313" key="1">
    <source>
        <dbReference type="EMBL" id="PQJ95360.1"/>
    </source>
</evidence>